<sequence length="361" mass="38580">MRLRRHFRVVVAIAITLSIFCIRTAIAGPTAQPERLRDIDALIGMVHRLAAPTPPQDIDIGSIAIVRSFAIVEWFAQETRRSIPRNSRNDGGTFVARKSAHKWLLVRRLPDSYGAATLTRLVPGLPPATADALIYSDRIGSSLQGCNRDGTCSSTAQEIAFAVIRNGMNRSGFGVAPVVAPIVRDGSVALAEFSVGEGGGEALLQQKQSRWHVVAMGGGSMNSVGFLASGFRLPLAVARTLVTSMKKDDVATYSGLCTPKGRCDDRARSASLAFTSRFATASSACRKAIVRAVAIAGKNALLYYGDGKLAGQALLRLRNNRWQLRAMGAVSLADSGLLVRTFGISPANAARLAYKMNDLVP</sequence>
<dbReference type="EMBL" id="CABO01000031">
    <property type="protein sequence ID" value="CBI02196.1"/>
    <property type="molecule type" value="Genomic_DNA"/>
</dbReference>
<evidence type="ECO:0000313" key="1">
    <source>
        <dbReference type="EMBL" id="CBI02196.1"/>
    </source>
</evidence>
<comment type="caution">
    <text evidence="1">The sequence shown here is derived from an EMBL/GenBank/DDBJ whole genome shotgun (WGS) entry which is preliminary data.</text>
</comment>
<accession>E6Q4T5</accession>
<protein>
    <submittedName>
        <fullName evidence="1">Uncharacterized protein</fullName>
    </submittedName>
</protein>
<name>E6Q4T5_9ZZZZ</name>
<organism evidence="1">
    <name type="scientific">mine drainage metagenome</name>
    <dbReference type="NCBI Taxonomy" id="410659"/>
    <lineage>
        <taxon>unclassified sequences</taxon>
        <taxon>metagenomes</taxon>
        <taxon>ecological metagenomes</taxon>
    </lineage>
</organism>
<gene>
    <name evidence="1" type="ORF">CARN4_0921</name>
</gene>
<reference evidence="1" key="1">
    <citation type="submission" date="2009-10" db="EMBL/GenBank/DDBJ databases">
        <title>Diversity of trophic interactions inside an arsenic-rich microbial ecosystem.</title>
        <authorList>
            <person name="Bertin P.N."/>
            <person name="Heinrich-Salmeron A."/>
            <person name="Pelletier E."/>
            <person name="Goulhen-Chollet F."/>
            <person name="Arsene-Ploetze F."/>
            <person name="Gallien S."/>
            <person name="Calteau A."/>
            <person name="Vallenet D."/>
            <person name="Casiot C."/>
            <person name="Chane-Woon-Ming B."/>
            <person name="Giloteaux L."/>
            <person name="Barakat M."/>
            <person name="Bonnefoy V."/>
            <person name="Bruneel O."/>
            <person name="Chandler M."/>
            <person name="Cleiss J."/>
            <person name="Duran R."/>
            <person name="Elbaz-Poulichet F."/>
            <person name="Fonknechten N."/>
            <person name="Lauga B."/>
            <person name="Mornico D."/>
            <person name="Ortet P."/>
            <person name="Schaeffer C."/>
            <person name="Siguier P."/>
            <person name="Alexander Thil Smith A."/>
            <person name="Van Dorsselaer A."/>
            <person name="Weissenbach J."/>
            <person name="Medigue C."/>
            <person name="Le Paslier D."/>
        </authorList>
    </citation>
    <scope>NUCLEOTIDE SEQUENCE</scope>
</reference>
<proteinExistence type="predicted"/>
<dbReference type="AlphaFoldDB" id="E6Q4T5"/>